<dbReference type="InterPro" id="IPR018060">
    <property type="entry name" value="HTH_AraC"/>
</dbReference>
<evidence type="ECO:0000256" key="1">
    <source>
        <dbReference type="ARBA" id="ARBA00023015"/>
    </source>
</evidence>
<dbReference type="InterPro" id="IPR018062">
    <property type="entry name" value="HTH_AraC-typ_CS"/>
</dbReference>
<dbReference type="Gene3D" id="1.10.10.60">
    <property type="entry name" value="Homeodomain-like"/>
    <property type="match status" value="2"/>
</dbReference>
<comment type="caution">
    <text evidence="5">The sequence shown here is derived from an EMBL/GenBank/DDBJ whole genome shotgun (WGS) entry which is preliminary data.</text>
</comment>
<accession>A0ABT9ZQC2</accession>
<proteinExistence type="predicted"/>
<dbReference type="SUPFAM" id="SSF46689">
    <property type="entry name" value="Homeodomain-like"/>
    <property type="match status" value="2"/>
</dbReference>
<dbReference type="RefSeq" id="WP_307322094.1">
    <property type="nucleotide sequence ID" value="NZ_JAUSUG010000002.1"/>
</dbReference>
<dbReference type="SMART" id="SM00342">
    <property type="entry name" value="HTH_ARAC"/>
    <property type="match status" value="1"/>
</dbReference>
<sequence length="288" mass="33364">MIKPGEILSKLNRLVFSIILVGYKTCDPSWYHPPRQQAFHSLWFISKGKGEFIINGTSYPVEAGKLFFFEPGMIIERSTDPKEPLEYYFIRFTFAAAFVEKDQWNFSKEDNIDFPLSGMYNLQNPPQAVNLLEQLLDLRKRRGATVAMKQKLLFLELLFTIIQDFRSQKALGNTTNAIDSTVDYLTTHYNEPITLQGLAEQAGMSVSHYSRVFKKFIGYSPMDYLLHVRMDRAKELLVLSDYKLKGIAQSVGYQDEFYFSRIFKKVVGVSPTEFAKRHKTKMASRRTR</sequence>
<gene>
    <name evidence="5" type="ORF">J2S74_000813</name>
</gene>
<name>A0ABT9ZQC2_9BACI</name>
<dbReference type="EMBL" id="JAUSUG010000002">
    <property type="protein sequence ID" value="MDQ0253441.1"/>
    <property type="molecule type" value="Genomic_DNA"/>
</dbReference>
<dbReference type="Proteomes" id="UP001230005">
    <property type="component" value="Unassembled WGS sequence"/>
</dbReference>
<dbReference type="PRINTS" id="PR00032">
    <property type="entry name" value="HTHARAC"/>
</dbReference>
<evidence type="ECO:0000256" key="3">
    <source>
        <dbReference type="ARBA" id="ARBA00023163"/>
    </source>
</evidence>
<protein>
    <submittedName>
        <fullName evidence="5">AraC-like DNA-binding protein</fullName>
    </submittedName>
</protein>
<dbReference type="InterPro" id="IPR014710">
    <property type="entry name" value="RmlC-like_jellyroll"/>
</dbReference>
<dbReference type="InterPro" id="IPR009057">
    <property type="entry name" value="Homeodomain-like_sf"/>
</dbReference>
<evidence type="ECO:0000259" key="4">
    <source>
        <dbReference type="PROSITE" id="PS01124"/>
    </source>
</evidence>
<dbReference type="Gene3D" id="2.60.120.10">
    <property type="entry name" value="Jelly Rolls"/>
    <property type="match status" value="1"/>
</dbReference>
<dbReference type="PANTHER" id="PTHR43280">
    <property type="entry name" value="ARAC-FAMILY TRANSCRIPTIONAL REGULATOR"/>
    <property type="match status" value="1"/>
</dbReference>
<dbReference type="SUPFAM" id="SSF51215">
    <property type="entry name" value="Regulatory protein AraC"/>
    <property type="match status" value="1"/>
</dbReference>
<dbReference type="PROSITE" id="PS01124">
    <property type="entry name" value="HTH_ARAC_FAMILY_2"/>
    <property type="match status" value="1"/>
</dbReference>
<dbReference type="Pfam" id="PF12833">
    <property type="entry name" value="HTH_18"/>
    <property type="match status" value="1"/>
</dbReference>
<feature type="domain" description="HTH araC/xylS-type" evidence="4">
    <location>
        <begin position="179"/>
        <end position="277"/>
    </location>
</feature>
<keyword evidence="2" id="KW-0238">DNA-binding</keyword>
<organism evidence="5 6">
    <name type="scientific">Evansella vedderi</name>
    <dbReference type="NCBI Taxonomy" id="38282"/>
    <lineage>
        <taxon>Bacteria</taxon>
        <taxon>Bacillati</taxon>
        <taxon>Bacillota</taxon>
        <taxon>Bacilli</taxon>
        <taxon>Bacillales</taxon>
        <taxon>Bacillaceae</taxon>
        <taxon>Evansella</taxon>
    </lineage>
</organism>
<evidence type="ECO:0000313" key="6">
    <source>
        <dbReference type="Proteomes" id="UP001230005"/>
    </source>
</evidence>
<evidence type="ECO:0000313" key="5">
    <source>
        <dbReference type="EMBL" id="MDQ0253441.1"/>
    </source>
</evidence>
<keyword evidence="6" id="KW-1185">Reference proteome</keyword>
<dbReference type="PANTHER" id="PTHR43280:SF30">
    <property type="entry name" value="MMSAB OPERON REGULATORY PROTEIN"/>
    <property type="match status" value="1"/>
</dbReference>
<reference evidence="5 6" key="1">
    <citation type="submission" date="2023-07" db="EMBL/GenBank/DDBJ databases">
        <title>Genomic Encyclopedia of Type Strains, Phase IV (KMG-IV): sequencing the most valuable type-strain genomes for metagenomic binning, comparative biology and taxonomic classification.</title>
        <authorList>
            <person name="Goeker M."/>
        </authorList>
    </citation>
    <scope>NUCLEOTIDE SEQUENCE [LARGE SCALE GENOMIC DNA]</scope>
    <source>
        <strain evidence="5 6">DSM 9768</strain>
    </source>
</reference>
<dbReference type="PROSITE" id="PS00041">
    <property type="entry name" value="HTH_ARAC_FAMILY_1"/>
    <property type="match status" value="1"/>
</dbReference>
<dbReference type="InterPro" id="IPR003313">
    <property type="entry name" value="AraC-bd"/>
</dbReference>
<dbReference type="Pfam" id="PF02311">
    <property type="entry name" value="AraC_binding"/>
    <property type="match status" value="1"/>
</dbReference>
<keyword evidence="1" id="KW-0805">Transcription regulation</keyword>
<dbReference type="InterPro" id="IPR020449">
    <property type="entry name" value="Tscrpt_reg_AraC-type_HTH"/>
</dbReference>
<dbReference type="InterPro" id="IPR037923">
    <property type="entry name" value="HTH-like"/>
</dbReference>
<keyword evidence="3" id="KW-0804">Transcription</keyword>
<evidence type="ECO:0000256" key="2">
    <source>
        <dbReference type="ARBA" id="ARBA00023125"/>
    </source>
</evidence>